<organism evidence="1 2">
    <name type="scientific">Devosia yakushimensis</name>
    <dbReference type="NCBI Taxonomy" id="470028"/>
    <lineage>
        <taxon>Bacteria</taxon>
        <taxon>Pseudomonadati</taxon>
        <taxon>Pseudomonadota</taxon>
        <taxon>Alphaproteobacteria</taxon>
        <taxon>Hyphomicrobiales</taxon>
        <taxon>Devosiaceae</taxon>
        <taxon>Devosia</taxon>
    </lineage>
</organism>
<evidence type="ECO:0000313" key="2">
    <source>
        <dbReference type="Proteomes" id="UP001161406"/>
    </source>
</evidence>
<gene>
    <name evidence="1" type="ORF">GCM10007913_29760</name>
</gene>
<keyword evidence="2" id="KW-1185">Reference proteome</keyword>
<evidence type="ECO:0000313" key="1">
    <source>
        <dbReference type="EMBL" id="GLQ11044.1"/>
    </source>
</evidence>
<proteinExistence type="predicted"/>
<name>A0ABQ5UG50_9HYPH</name>
<dbReference type="Proteomes" id="UP001161406">
    <property type="component" value="Unassembled WGS sequence"/>
</dbReference>
<comment type="caution">
    <text evidence="1">The sequence shown here is derived from an EMBL/GenBank/DDBJ whole genome shotgun (WGS) entry which is preliminary data.</text>
</comment>
<accession>A0ABQ5UG50</accession>
<sequence>MTESEAEHIAECVGAEIEFLATHGVDPDANRAGPYVKVMKGTAGNGTLFPVRSEMAAMEKPRAAGLIGGPRMAWT</sequence>
<dbReference type="EMBL" id="BSNG01000001">
    <property type="protein sequence ID" value="GLQ11044.1"/>
    <property type="molecule type" value="Genomic_DNA"/>
</dbReference>
<reference evidence="1" key="1">
    <citation type="journal article" date="2014" name="Int. J. Syst. Evol. Microbiol.">
        <title>Complete genome of a new Firmicutes species belonging to the dominant human colonic microbiota ('Ruminococcus bicirculans') reveals two chromosomes and a selective capacity to utilize plant glucans.</title>
        <authorList>
            <consortium name="NISC Comparative Sequencing Program"/>
            <person name="Wegmann U."/>
            <person name="Louis P."/>
            <person name="Goesmann A."/>
            <person name="Henrissat B."/>
            <person name="Duncan S.H."/>
            <person name="Flint H.J."/>
        </authorList>
    </citation>
    <scope>NUCLEOTIDE SEQUENCE</scope>
    <source>
        <strain evidence="1">NBRC 103855</strain>
    </source>
</reference>
<protein>
    <submittedName>
        <fullName evidence="1">Uncharacterized protein</fullName>
    </submittedName>
</protein>
<reference evidence="1" key="2">
    <citation type="submission" date="2023-01" db="EMBL/GenBank/DDBJ databases">
        <title>Draft genome sequence of Devosia yakushimensis strain NBRC 103855.</title>
        <authorList>
            <person name="Sun Q."/>
            <person name="Mori K."/>
        </authorList>
    </citation>
    <scope>NUCLEOTIDE SEQUENCE</scope>
    <source>
        <strain evidence="1">NBRC 103855</strain>
    </source>
</reference>